<dbReference type="Proteomes" id="UP000622405">
    <property type="component" value="Unassembled WGS sequence"/>
</dbReference>
<dbReference type="CDD" id="cd02855">
    <property type="entry name" value="E_set_GBE_prok_N"/>
    <property type="match status" value="1"/>
</dbReference>
<evidence type="ECO:0000259" key="12">
    <source>
        <dbReference type="SMART" id="SM00642"/>
    </source>
</evidence>
<dbReference type="EC" id="2.4.1.18" evidence="10"/>
<feature type="region of interest" description="Disordered" evidence="11">
    <location>
        <begin position="621"/>
        <end position="640"/>
    </location>
</feature>
<evidence type="ECO:0000256" key="9">
    <source>
        <dbReference type="ARBA" id="ARBA00023277"/>
    </source>
</evidence>
<dbReference type="SMART" id="SM00642">
    <property type="entry name" value="Aamy"/>
    <property type="match status" value="1"/>
</dbReference>
<evidence type="ECO:0000256" key="3">
    <source>
        <dbReference type="ARBA" id="ARBA00004964"/>
    </source>
</evidence>
<feature type="active site" description="Nucleophile" evidence="10">
    <location>
        <position position="297"/>
    </location>
</feature>
<dbReference type="CDD" id="cd11322">
    <property type="entry name" value="AmyAc_Glg_BE"/>
    <property type="match status" value="1"/>
</dbReference>
<comment type="catalytic activity">
    <reaction evidence="1 10">
        <text>Transfers a segment of a (1-&gt;4)-alpha-D-glucan chain to a primary hydroxy group in a similar glucan chain.</text>
        <dbReference type="EC" id="2.4.1.18"/>
    </reaction>
</comment>
<evidence type="ECO:0000256" key="11">
    <source>
        <dbReference type="SAM" id="MobiDB-lite"/>
    </source>
</evidence>
<dbReference type="NCBIfam" id="TIGR01515">
    <property type="entry name" value="branching_enzym"/>
    <property type="match status" value="1"/>
</dbReference>
<feature type="active site" description="Proton donor" evidence="10">
    <location>
        <position position="349"/>
    </location>
</feature>
<dbReference type="SUPFAM" id="SSF51011">
    <property type="entry name" value="Glycosyl hydrolase domain"/>
    <property type="match status" value="1"/>
</dbReference>
<evidence type="ECO:0000256" key="10">
    <source>
        <dbReference type="HAMAP-Rule" id="MF_00685"/>
    </source>
</evidence>
<keyword evidence="14" id="KW-1185">Reference proteome</keyword>
<dbReference type="PANTHER" id="PTHR43651">
    <property type="entry name" value="1,4-ALPHA-GLUCAN-BRANCHING ENZYME"/>
    <property type="match status" value="1"/>
</dbReference>
<dbReference type="PANTHER" id="PTHR43651:SF3">
    <property type="entry name" value="1,4-ALPHA-GLUCAN-BRANCHING ENZYME"/>
    <property type="match status" value="1"/>
</dbReference>
<evidence type="ECO:0000256" key="1">
    <source>
        <dbReference type="ARBA" id="ARBA00000826"/>
    </source>
</evidence>
<evidence type="ECO:0000256" key="8">
    <source>
        <dbReference type="ARBA" id="ARBA00023056"/>
    </source>
</evidence>
<keyword evidence="8 10" id="KW-0320">Glycogen biosynthesis</keyword>
<dbReference type="InterPro" id="IPR014756">
    <property type="entry name" value="Ig_E-set"/>
</dbReference>
<dbReference type="Pfam" id="PF02922">
    <property type="entry name" value="CBM_48"/>
    <property type="match status" value="1"/>
</dbReference>
<dbReference type="InterPro" id="IPR004193">
    <property type="entry name" value="Glyco_hydro_13_N"/>
</dbReference>
<keyword evidence="9 10" id="KW-0119">Carbohydrate metabolism</keyword>
<dbReference type="PIRSF" id="PIRSF000463">
    <property type="entry name" value="GlgB"/>
    <property type="match status" value="1"/>
</dbReference>
<protein>
    <recommendedName>
        <fullName evidence="10">1,4-alpha-glucan branching enzyme GlgB</fullName>
        <ecNumber evidence="10">2.4.1.18</ecNumber>
    </recommendedName>
    <alternativeName>
        <fullName evidence="10">1,4-alpha-D-glucan:1,4-alpha-D-glucan 6-glucosyl-transferase</fullName>
    </alternativeName>
    <alternativeName>
        <fullName evidence="10">Alpha-(1-&gt;4)-glucan branching enzyme</fullName>
    </alternativeName>
    <alternativeName>
        <fullName evidence="10">Glycogen branching enzyme</fullName>
        <shortName evidence="10">BE</shortName>
    </alternativeName>
</protein>
<dbReference type="Pfam" id="PF00128">
    <property type="entry name" value="Alpha-amylase"/>
    <property type="match status" value="1"/>
</dbReference>
<dbReference type="InterPro" id="IPR006407">
    <property type="entry name" value="GlgB"/>
</dbReference>
<dbReference type="Gene3D" id="2.60.40.10">
    <property type="entry name" value="Immunoglobulins"/>
    <property type="match status" value="1"/>
</dbReference>
<dbReference type="NCBIfam" id="NF003811">
    <property type="entry name" value="PRK05402.1"/>
    <property type="match status" value="1"/>
</dbReference>
<evidence type="ECO:0000256" key="2">
    <source>
        <dbReference type="ARBA" id="ARBA00002953"/>
    </source>
</evidence>
<dbReference type="Gene3D" id="2.60.40.1180">
    <property type="entry name" value="Golgi alpha-mannosidase II"/>
    <property type="match status" value="1"/>
</dbReference>
<comment type="function">
    <text evidence="2 10">Catalyzes the formation of the alpha-1,6-glucosidic linkages in glycogen by scission of a 1,4-alpha-linked oligosaccharide from growing alpha-1,4-glucan chains and the subsequent attachment of the oligosaccharide to the alpha-1,6 position.</text>
</comment>
<gene>
    <name evidence="10 13" type="primary">glgB</name>
    <name evidence="13" type="ORF">GH811_12530</name>
</gene>
<dbReference type="Gene3D" id="3.20.20.80">
    <property type="entry name" value="Glycosidases"/>
    <property type="match status" value="1"/>
</dbReference>
<evidence type="ECO:0000256" key="7">
    <source>
        <dbReference type="ARBA" id="ARBA00022679"/>
    </source>
</evidence>
<sequence length="640" mass="74217">MNKINDHTDLANNRRFLSYQYFGAHLNEKGVTFRVWAPNAQGVAVVGDFNGWNIHDHPMSPVSGRHGIWELFIPALSQGQLYKYAVCQQDGEIAYKADPYGFYSEVKPKTASIIWTLEGYDWQDENWCKKRTETDWLKMPINIYEAHLGSWKRNEQGDYLSYHKLADQLVPYLVEMHYTHIELMPIMEHPFDGSWGYQLTGYYAATSRYGDPQGLMHFIDCCHQAGIGVILDWVPGHFCKDDQGLRHFDGTSQYEFSEHQQWGTMVFDYGKPEVLDFLISNAHFWFDCYHIDGLRIDGVASMIELNHGLDGEPFHNTQGGTDRLEALAFLRELNTIIFRDFPFAIMSAEDSTSYPMVTWPVDKGGLGFNLKWDMGWMHDTLDYMKTDPMFRNRFHNLLTFSMAYAFNENFILPLSHDEVVHSKRTILDKMFGDYNMKFDQFRILFGYLMTHPGKKLSFMGNEFAPFLEWRVDESLEWFLLDYQKHQEIHTYIKDLNKFYRKEKALWSDDHSWAGFEWLEPNNSEQSILIFKRLGSTEKDTLITIINFCPLSYNDYQIGVPAPGNYRLAFNSDDRSYGGSGFTMKKTMKAQTSPLHGQDYSVSINIPPSSVIVLKGIVPRAKANTKPEPAKKTKAKNKSHD</sequence>
<comment type="similarity">
    <text evidence="4 10">Belongs to the glycosyl hydrolase 13 family. GlgB subfamily.</text>
</comment>
<dbReference type="EMBL" id="WJBE01000011">
    <property type="protein sequence ID" value="MBC3900446.1"/>
    <property type="molecule type" value="Genomic_DNA"/>
</dbReference>
<dbReference type="Pfam" id="PF02806">
    <property type="entry name" value="Alpha-amylase_C"/>
    <property type="match status" value="1"/>
</dbReference>
<dbReference type="InterPro" id="IPR037439">
    <property type="entry name" value="Branching_enzy"/>
</dbReference>
<reference evidence="13 14" key="1">
    <citation type="journal article" date="2020" name="mSystems">
        <title>Defining Genomic and Predicted Metabolic Features of the Acetobacterium Genus.</title>
        <authorList>
            <person name="Ross D.E."/>
            <person name="Marshall C.W."/>
            <person name="Gulliver D."/>
            <person name="May H.D."/>
            <person name="Norman R.S."/>
        </authorList>
    </citation>
    <scope>NUCLEOTIDE SEQUENCE [LARGE SCALE GENOMIC DNA]</scope>
    <source>
        <strain evidence="13 14">DSM 4132</strain>
    </source>
</reference>
<comment type="caution">
    <text evidence="13">The sequence shown here is derived from an EMBL/GenBank/DDBJ whole genome shotgun (WGS) entry which is preliminary data.</text>
</comment>
<dbReference type="GO" id="GO:0003844">
    <property type="term" value="F:1,4-alpha-glucan branching enzyme activity"/>
    <property type="evidence" value="ECO:0007669"/>
    <property type="project" value="UniProtKB-EC"/>
</dbReference>
<comment type="pathway">
    <text evidence="3 10">Glycan biosynthesis; glycogen biosynthesis.</text>
</comment>
<comment type="subunit">
    <text evidence="10">Monomer.</text>
</comment>
<dbReference type="InterPro" id="IPR006047">
    <property type="entry name" value="GH13_cat_dom"/>
</dbReference>
<name>A0ABR6YZ11_9FIRM</name>
<dbReference type="RefSeq" id="WP_186894669.1">
    <property type="nucleotide sequence ID" value="NZ_WJBE01000011.1"/>
</dbReference>
<evidence type="ECO:0000313" key="14">
    <source>
        <dbReference type="Proteomes" id="UP000622405"/>
    </source>
</evidence>
<evidence type="ECO:0000256" key="6">
    <source>
        <dbReference type="ARBA" id="ARBA00022676"/>
    </source>
</evidence>
<dbReference type="InterPro" id="IPR044143">
    <property type="entry name" value="GlgB_N_E_set_prok"/>
</dbReference>
<dbReference type="InterPro" id="IPR013783">
    <property type="entry name" value="Ig-like_fold"/>
</dbReference>
<dbReference type="SUPFAM" id="SSF51445">
    <property type="entry name" value="(Trans)glycosidases"/>
    <property type="match status" value="1"/>
</dbReference>
<dbReference type="NCBIfam" id="NF008967">
    <property type="entry name" value="PRK12313.1"/>
    <property type="match status" value="1"/>
</dbReference>
<evidence type="ECO:0000256" key="5">
    <source>
        <dbReference type="ARBA" id="ARBA00022600"/>
    </source>
</evidence>
<evidence type="ECO:0000256" key="4">
    <source>
        <dbReference type="ARBA" id="ARBA00009000"/>
    </source>
</evidence>
<keyword evidence="6 10" id="KW-0328">Glycosyltransferase</keyword>
<feature type="compositionally biased region" description="Basic residues" evidence="11">
    <location>
        <begin position="631"/>
        <end position="640"/>
    </location>
</feature>
<evidence type="ECO:0000313" key="13">
    <source>
        <dbReference type="EMBL" id="MBC3900446.1"/>
    </source>
</evidence>
<dbReference type="SUPFAM" id="SSF81296">
    <property type="entry name" value="E set domains"/>
    <property type="match status" value="1"/>
</dbReference>
<keyword evidence="5 10" id="KW-0321">Glycogen metabolism</keyword>
<keyword evidence="7 10" id="KW-0808">Transferase</keyword>
<organism evidence="13 14">
    <name type="scientific">Acetobacterium malicum</name>
    <dbReference type="NCBI Taxonomy" id="52692"/>
    <lineage>
        <taxon>Bacteria</taxon>
        <taxon>Bacillati</taxon>
        <taxon>Bacillota</taxon>
        <taxon>Clostridia</taxon>
        <taxon>Eubacteriales</taxon>
        <taxon>Eubacteriaceae</taxon>
        <taxon>Acetobacterium</taxon>
    </lineage>
</organism>
<feature type="domain" description="Glycosyl hydrolase family 13 catalytic" evidence="12">
    <location>
        <begin position="145"/>
        <end position="499"/>
    </location>
</feature>
<dbReference type="InterPro" id="IPR006048">
    <property type="entry name" value="A-amylase/branching_C"/>
</dbReference>
<proteinExistence type="inferred from homology"/>
<dbReference type="HAMAP" id="MF_00685">
    <property type="entry name" value="GlgB"/>
    <property type="match status" value="1"/>
</dbReference>
<dbReference type="InterPro" id="IPR013780">
    <property type="entry name" value="Glyco_hydro_b"/>
</dbReference>
<accession>A0ABR6YZ11</accession>
<dbReference type="InterPro" id="IPR017853">
    <property type="entry name" value="GH"/>
</dbReference>